<gene>
    <name evidence="2" type="ORF">PGLA1383_LOCUS17511</name>
</gene>
<comment type="caution">
    <text evidence="2">The sequence shown here is derived from an EMBL/GenBank/DDBJ whole genome shotgun (WGS) entry which is preliminary data.</text>
</comment>
<keyword evidence="1" id="KW-0175">Coiled coil</keyword>
<evidence type="ECO:0000256" key="1">
    <source>
        <dbReference type="SAM" id="Coils"/>
    </source>
</evidence>
<dbReference type="EMBL" id="CAJNNV010010843">
    <property type="protein sequence ID" value="CAE8599139.1"/>
    <property type="molecule type" value="Genomic_DNA"/>
</dbReference>
<organism evidence="2 3">
    <name type="scientific">Polarella glacialis</name>
    <name type="common">Dinoflagellate</name>
    <dbReference type="NCBI Taxonomy" id="89957"/>
    <lineage>
        <taxon>Eukaryota</taxon>
        <taxon>Sar</taxon>
        <taxon>Alveolata</taxon>
        <taxon>Dinophyceae</taxon>
        <taxon>Suessiales</taxon>
        <taxon>Suessiaceae</taxon>
        <taxon>Polarella</taxon>
    </lineage>
</organism>
<accession>A0A813EFP5</accession>
<feature type="non-terminal residue" evidence="2">
    <location>
        <position position="1"/>
    </location>
</feature>
<dbReference type="AlphaFoldDB" id="A0A813EFP5"/>
<feature type="coiled-coil region" evidence="1">
    <location>
        <begin position="22"/>
        <end position="53"/>
    </location>
</feature>
<evidence type="ECO:0000313" key="3">
    <source>
        <dbReference type="Proteomes" id="UP000654075"/>
    </source>
</evidence>
<evidence type="ECO:0000313" key="2">
    <source>
        <dbReference type="EMBL" id="CAE8599139.1"/>
    </source>
</evidence>
<sequence length="98" mass="10766">WRTCCMRSVAERAAEKAAAAVQAALRATAEAAEEQMRDAMRSAERRLEATRELGEQRLSLMKWLAAWRCVCATSACLWDLSRPKLGAAEQPGAADKSL</sequence>
<feature type="non-terminal residue" evidence="2">
    <location>
        <position position="98"/>
    </location>
</feature>
<dbReference type="Proteomes" id="UP000654075">
    <property type="component" value="Unassembled WGS sequence"/>
</dbReference>
<protein>
    <submittedName>
        <fullName evidence="2">Uncharacterized protein</fullName>
    </submittedName>
</protein>
<proteinExistence type="predicted"/>
<reference evidence="2" key="1">
    <citation type="submission" date="2021-02" db="EMBL/GenBank/DDBJ databases">
        <authorList>
            <person name="Dougan E. K."/>
            <person name="Rhodes N."/>
            <person name="Thang M."/>
            <person name="Chan C."/>
        </authorList>
    </citation>
    <scope>NUCLEOTIDE SEQUENCE</scope>
</reference>
<name>A0A813EFP5_POLGL</name>
<keyword evidence="3" id="KW-1185">Reference proteome</keyword>